<organism evidence="2 3">
    <name type="scientific">Paenibacillus albus</name>
    <dbReference type="NCBI Taxonomy" id="2495582"/>
    <lineage>
        <taxon>Bacteria</taxon>
        <taxon>Bacillati</taxon>
        <taxon>Bacillota</taxon>
        <taxon>Bacilli</taxon>
        <taxon>Bacillales</taxon>
        <taxon>Paenibacillaceae</taxon>
        <taxon>Paenibacillus</taxon>
    </lineage>
</organism>
<evidence type="ECO:0000313" key="3">
    <source>
        <dbReference type="Proteomes" id="UP000272528"/>
    </source>
</evidence>
<feature type="coiled-coil region" evidence="1">
    <location>
        <begin position="707"/>
        <end position="734"/>
    </location>
</feature>
<evidence type="ECO:0008006" key="4">
    <source>
        <dbReference type="Google" id="ProtNLM"/>
    </source>
</evidence>
<keyword evidence="3" id="KW-1185">Reference proteome</keyword>
<name>A0A3Q8X4M6_9BACL</name>
<accession>A0A3Q8X4M6</accession>
<dbReference type="InterPro" id="IPR027417">
    <property type="entry name" value="P-loop_NTPase"/>
</dbReference>
<keyword evidence="1" id="KW-0175">Coiled coil</keyword>
<sequence>MPHINRIRIANVRYDKGTRLISDLIFDPEDDNTIIIMPNGEGKTTIIQLVIQSVLPNAQIQGRKLHETLIPGSTGHVVVEWTMDGDEERYVSTGFCFNYDTKRNFSYFNYVFDYMPIASLFDDDPLNARALSINTLPLVVQNRPIGFQEMKDWLHENNIQVFITVERYKDKIREYRIVPEEWESIAAMNNDEAGASGVFEKAKSTKNLLENMLIPEIERMIYNTDEKLNKIVNIFDKHQEILLNLPIQKKNIKDFGIFTSEADLVLQELSKYGEEKAKLSHIIDAYRRLYKLFEQLVTEKTELKNAITAELGELKLALDELKWKTDSYPVFIQQQKVEEKKRLVALENSQLVKETQVLEGIKNSISVLKSYVSLKFLKIQDIEIRALNEKIRMLDQEEPELKANYETALGLFQSAWTYHHQAVAEQMSYNTASISRMERSVGEIKQGLQINQQDKEALLQQISSIKTWLDETANQKKMLSETAGFEAAEQPLVAMESINYFEGQCKARLDETKATKAQAQTDYHALLERIHLEKEEQLRDILVQEKADFEQALLGYEVSAERLANELQREQREQNDKAGRITDQVRSKHRRIMEIVHKQHKQESEAARGEVKTTIELERKQKEQQVSFVTTQLNENMEAYRFQRDAWISEGNECRQQSQLKKAEYEDARSFLNKQTARLKGLEDMAVDTADLYANLEQIYRQFGGEISQKEQQRIALQRELHYMQENLKRLEKDYFVPHPDLITIKHHLNDHGLRDAVLGSEWLAKLDASDAEKELLLNQFSLLPFSILVPDDELEVAEIALSELNEWISEIPILLMASSTLSKKGEANSVYGVNTIQPGLFVFQGTKVEVFISPDFIRQMRADLVVRNENTAKEEEKVSSSIRKLSEQLHAIKLFADQFPEHEVLNNEEKASKLPALIQSLDEKDASLSEKAQLLERQMKESQQACAAEVNALQEQFLEFEKDSAEQLTAKLQSMDEKLSVETNRIHSRQEKRFRVLTEVLSGIVAQKTLASDAEKRMLAEKLENTKAQIIEQSKAALEQIELALQQKKSQVSAAFSEKDKELERCIDELSQNIRDNQNIMEKLNSYIPRFLSWEQKKNELLAAEQSSLQLGTLITSLQEKKEKLEKSSVVLQVENSKLTQNAEHYIKDYQEFQLSTVLFAEPDETLSYDVQKDVLKLAKSALSLKQQDREALQGHLDKTNQLRATYVEQIVNNGLQRKWIDEHYEDENSISPVDITKAQQQLAAQESVWQQQQDRQREALTALRIAEESLAAEERTYRNQYSKGIFGGYDIAGSEAQFDRFKSSLLKALQTEKLQEAKLEEYQSDINALSDATKRMVRNEVISLSYYSAESMPLETWLAMNISPLDAALNWAEEIGEAKKTLDASKRVVYGAYKKFQERLLATENQMVIDFVRSFERNLSQEETTMFSYGFMSAHFQKINAAIEAKQKQLVLDLEQSNKTKEQIVEYCFSRASDVYKNIKEMSKNSKIHLYGRDVEMVVIDWKIEEDAKEEIRTYLDEVIEVLKTKSEGEERRRYTKESLSTRNLVNKIAPLNGCSITVFKPRKEGIVASKGEDYQLWDVVHKWSGGEKYAVYMTMFMIIVNHVRKQAEGRFNVHKTIVADNPFGKASSGHILKPIFEIAKKNRVKLICFTAHRAEEILRNFPTCYSLKGRSLYGTDVMVASKLEAGFVKNKKEP</sequence>
<gene>
    <name evidence="2" type="ORF">EJC50_12675</name>
</gene>
<feature type="coiled-coil region" evidence="1">
    <location>
        <begin position="1314"/>
        <end position="1341"/>
    </location>
</feature>
<feature type="coiled-coil region" evidence="1">
    <location>
        <begin position="1021"/>
        <end position="1052"/>
    </location>
</feature>
<proteinExistence type="predicted"/>
<dbReference type="Gene3D" id="3.40.50.300">
    <property type="entry name" value="P-loop containing nucleotide triphosphate hydrolases"/>
    <property type="match status" value="1"/>
</dbReference>
<dbReference type="Proteomes" id="UP000272528">
    <property type="component" value="Chromosome"/>
</dbReference>
<dbReference type="EMBL" id="CP034437">
    <property type="protein sequence ID" value="AZN40409.1"/>
    <property type="molecule type" value="Genomic_DNA"/>
</dbReference>
<dbReference type="KEGG" id="palb:EJC50_12675"/>
<dbReference type="RefSeq" id="WP_126015640.1">
    <property type="nucleotide sequence ID" value="NZ_CP034437.1"/>
</dbReference>
<feature type="coiled-coil region" evidence="1">
    <location>
        <begin position="919"/>
        <end position="986"/>
    </location>
</feature>
<feature type="coiled-coil region" evidence="1">
    <location>
        <begin position="377"/>
        <end position="404"/>
    </location>
</feature>
<evidence type="ECO:0000256" key="1">
    <source>
        <dbReference type="SAM" id="Coils"/>
    </source>
</evidence>
<evidence type="ECO:0000313" key="2">
    <source>
        <dbReference type="EMBL" id="AZN40409.1"/>
    </source>
</evidence>
<reference evidence="3" key="1">
    <citation type="submission" date="2018-12" db="EMBL/GenBank/DDBJ databases">
        <title>Genome sequence of Peanibacillus sp.</title>
        <authorList>
            <person name="Subramani G."/>
            <person name="Srinivasan S."/>
            <person name="Kim M.K."/>
        </authorList>
    </citation>
    <scope>NUCLEOTIDE SEQUENCE [LARGE SCALE GENOMIC DNA]</scope>
    <source>
        <strain evidence="3">18JY67-1</strain>
    </source>
</reference>
<dbReference type="OrthoDB" id="9815057at2"/>
<protein>
    <recommendedName>
        <fullName evidence="4">Chromosome segregation ATPase</fullName>
    </recommendedName>
</protein>
<feature type="coiled-coil region" evidence="1">
    <location>
        <begin position="509"/>
        <end position="584"/>
    </location>
</feature>